<protein>
    <submittedName>
        <fullName evidence="1">Uncharacterized protein</fullName>
    </submittedName>
</protein>
<organism evidence="1 2">
    <name type="scientific">Linum tenue</name>
    <dbReference type="NCBI Taxonomy" id="586396"/>
    <lineage>
        <taxon>Eukaryota</taxon>
        <taxon>Viridiplantae</taxon>
        <taxon>Streptophyta</taxon>
        <taxon>Embryophyta</taxon>
        <taxon>Tracheophyta</taxon>
        <taxon>Spermatophyta</taxon>
        <taxon>Magnoliopsida</taxon>
        <taxon>eudicotyledons</taxon>
        <taxon>Gunneridae</taxon>
        <taxon>Pentapetalae</taxon>
        <taxon>rosids</taxon>
        <taxon>fabids</taxon>
        <taxon>Malpighiales</taxon>
        <taxon>Linaceae</taxon>
        <taxon>Linum</taxon>
    </lineage>
</organism>
<dbReference type="Proteomes" id="UP001154282">
    <property type="component" value="Unassembled WGS sequence"/>
</dbReference>
<gene>
    <name evidence="1" type="ORF">LITE_LOCUS49248</name>
</gene>
<dbReference type="Gene3D" id="1.20.58.120">
    <property type="entry name" value="BAG domain"/>
    <property type="match status" value="1"/>
</dbReference>
<evidence type="ECO:0000313" key="2">
    <source>
        <dbReference type="Proteomes" id="UP001154282"/>
    </source>
</evidence>
<name>A0AAV0RPJ0_9ROSI</name>
<accession>A0AAV0RPJ0</accession>
<sequence>MEGRRRDGSDDDESVRRYSSRIDLPEKIYMMVQIVDVTGVKASESMISKGEKVMENDMLSLIKLMNEVLKLNGIMGDEDVKLPRKLQNCAANFPEVKERRYRKVKDWEVVATRIDGGWHEALMTTEDSRRSSIGDSDQITHGGVPSVWEIQSRKPQIPPKSSHRLRNLRGVSGRKSSFLGDLDSGFQIRKLKMFPGRMRRNF</sequence>
<proteinExistence type="predicted"/>
<keyword evidence="2" id="KW-1185">Reference proteome</keyword>
<comment type="caution">
    <text evidence="1">The sequence shown here is derived from an EMBL/GenBank/DDBJ whole genome shotgun (WGS) entry which is preliminary data.</text>
</comment>
<dbReference type="AlphaFoldDB" id="A0AAV0RPJ0"/>
<evidence type="ECO:0000313" key="1">
    <source>
        <dbReference type="EMBL" id="CAI0559493.1"/>
    </source>
</evidence>
<dbReference type="GO" id="GO:0051087">
    <property type="term" value="F:protein-folding chaperone binding"/>
    <property type="evidence" value="ECO:0007669"/>
    <property type="project" value="InterPro"/>
</dbReference>
<reference evidence="1" key="1">
    <citation type="submission" date="2022-08" db="EMBL/GenBank/DDBJ databases">
        <authorList>
            <person name="Gutierrez-Valencia J."/>
        </authorList>
    </citation>
    <scope>NUCLEOTIDE SEQUENCE</scope>
</reference>
<dbReference type="EMBL" id="CAMGYJ010000011">
    <property type="protein sequence ID" value="CAI0559493.1"/>
    <property type="molecule type" value="Genomic_DNA"/>
</dbReference>
<dbReference type="InterPro" id="IPR036533">
    <property type="entry name" value="BAG_dom_sf"/>
</dbReference>